<evidence type="ECO:0000256" key="4">
    <source>
        <dbReference type="ARBA" id="ARBA00022801"/>
    </source>
</evidence>
<comment type="subunit">
    <text evidence="10">Homodimer.</text>
</comment>
<evidence type="ECO:0000259" key="11">
    <source>
        <dbReference type="Pfam" id="PF01931"/>
    </source>
</evidence>
<sequence>MKIKVGSKNEIKVGAVRDAFSEYKEFDGVEIVSVEADSEVSNQPKTLEETIRGAINRAKNAFGNCDYSVGLESGIFPVPNTKSGYMDVCMCAIYDGKEYHIGASPMFEYPKKLIDLIFKNNYEVDDAAREMGITDNPRVGRAEGVIGILTGGVINRKMYSKIAVITALLHLRNSEHYS</sequence>
<comment type="caution">
    <text evidence="10">Lacks conserved residue(s) required for the propagation of feature annotation.</text>
</comment>
<keyword evidence="5 10" id="KW-0460">Magnesium</keyword>
<dbReference type="InterPro" id="IPR002786">
    <property type="entry name" value="Non_canon_purine_NTPase"/>
</dbReference>
<protein>
    <recommendedName>
        <fullName evidence="10">Probable inosine/xanthosine triphosphatase</fullName>
        <shortName evidence="10">ITPase/XTPase</shortName>
        <ecNumber evidence="10">3.6.1.73</ecNumber>
    </recommendedName>
    <alternativeName>
        <fullName evidence="10">Non-canonical purine NTP phosphatase</fullName>
    </alternativeName>
    <alternativeName>
        <fullName evidence="10">Non-standard purine NTP phosphatase</fullName>
    </alternativeName>
    <alternativeName>
        <fullName evidence="10">Nucleoside-triphosphate phosphatase</fullName>
        <shortName evidence="10">NTPase</shortName>
    </alternativeName>
</protein>
<comment type="cofactor">
    <cofactor evidence="10">
        <name>Mg(2+)</name>
        <dbReference type="ChEBI" id="CHEBI:18420"/>
    </cofactor>
    <cofactor evidence="10">
        <name>Mn(2+)</name>
        <dbReference type="ChEBI" id="CHEBI:29035"/>
    </cofactor>
    <text evidence="10">Binds 1 divalent metal cation per subunit; can use either Mg(2+) or Mn(2+).</text>
</comment>
<comment type="catalytic activity">
    <reaction evidence="8 10">
        <text>ITP + H2O = IDP + phosphate + H(+)</text>
        <dbReference type="Rhea" id="RHEA:28330"/>
        <dbReference type="ChEBI" id="CHEBI:15377"/>
        <dbReference type="ChEBI" id="CHEBI:15378"/>
        <dbReference type="ChEBI" id="CHEBI:43474"/>
        <dbReference type="ChEBI" id="CHEBI:58280"/>
        <dbReference type="ChEBI" id="CHEBI:61402"/>
        <dbReference type="EC" id="3.6.1.73"/>
    </reaction>
</comment>
<organism evidence="12 13">
    <name type="scientific">Candidatus Wildermuthbacteria bacterium RIFCSPHIGHO2_12_FULL_40_12</name>
    <dbReference type="NCBI Taxonomy" id="1802457"/>
    <lineage>
        <taxon>Bacteria</taxon>
        <taxon>Candidatus Wildermuthiibacteriota</taxon>
    </lineage>
</organism>
<dbReference type="EC" id="3.6.1.73" evidence="10"/>
<keyword evidence="2 10" id="KW-0479">Metal-binding</keyword>
<dbReference type="InterPro" id="IPR029001">
    <property type="entry name" value="ITPase-like_fam"/>
</dbReference>
<dbReference type="Gene3D" id="3.90.950.10">
    <property type="match status" value="1"/>
</dbReference>
<dbReference type="STRING" id="1802457.A3F15_02150"/>
<dbReference type="GO" id="GO:0103023">
    <property type="term" value="F:ITPase activity"/>
    <property type="evidence" value="ECO:0007669"/>
    <property type="project" value="UniProtKB-EC"/>
</dbReference>
<dbReference type="GO" id="GO:0006772">
    <property type="term" value="P:thiamine metabolic process"/>
    <property type="evidence" value="ECO:0007669"/>
    <property type="project" value="TreeGrafter"/>
</dbReference>
<comment type="catalytic activity">
    <reaction evidence="9 10">
        <text>XTP + H2O = XDP + phosphate + H(+)</text>
        <dbReference type="Rhea" id="RHEA:28406"/>
        <dbReference type="ChEBI" id="CHEBI:15377"/>
        <dbReference type="ChEBI" id="CHEBI:15378"/>
        <dbReference type="ChEBI" id="CHEBI:43474"/>
        <dbReference type="ChEBI" id="CHEBI:59884"/>
        <dbReference type="ChEBI" id="CHEBI:61314"/>
        <dbReference type="EC" id="3.6.1.73"/>
    </reaction>
</comment>
<evidence type="ECO:0000256" key="7">
    <source>
        <dbReference type="ARBA" id="ARBA00023211"/>
    </source>
</evidence>
<feature type="domain" description="Non-canonical purine NTP phosphatase/PRRC1" evidence="11">
    <location>
        <begin position="6"/>
        <end position="170"/>
    </location>
</feature>
<evidence type="ECO:0000256" key="1">
    <source>
        <dbReference type="ARBA" id="ARBA00001936"/>
    </source>
</evidence>
<dbReference type="InterPro" id="IPR050299">
    <property type="entry name" value="YjjX_NTPase"/>
</dbReference>
<dbReference type="EMBL" id="MHUC01000015">
    <property type="protein sequence ID" value="OHA70933.1"/>
    <property type="molecule type" value="Genomic_DNA"/>
</dbReference>
<evidence type="ECO:0000256" key="9">
    <source>
        <dbReference type="ARBA" id="ARBA00048781"/>
    </source>
</evidence>
<dbReference type="Proteomes" id="UP000177078">
    <property type="component" value="Unassembled WGS sequence"/>
</dbReference>
<reference evidence="12 13" key="1">
    <citation type="journal article" date="2016" name="Nat. Commun.">
        <title>Thousands of microbial genomes shed light on interconnected biogeochemical processes in an aquifer system.</title>
        <authorList>
            <person name="Anantharaman K."/>
            <person name="Brown C.T."/>
            <person name="Hug L.A."/>
            <person name="Sharon I."/>
            <person name="Castelle C.J."/>
            <person name="Probst A.J."/>
            <person name="Thomas B.C."/>
            <person name="Singh A."/>
            <person name="Wilkins M.J."/>
            <person name="Karaoz U."/>
            <person name="Brodie E.L."/>
            <person name="Williams K.H."/>
            <person name="Hubbard S.S."/>
            <person name="Banfield J.F."/>
        </authorList>
    </citation>
    <scope>NUCLEOTIDE SEQUENCE [LARGE SCALE GENOMIC DNA]</scope>
</reference>
<evidence type="ECO:0000256" key="5">
    <source>
        <dbReference type="ARBA" id="ARBA00022842"/>
    </source>
</evidence>
<dbReference type="Pfam" id="PF01931">
    <property type="entry name" value="NTPase_I-T"/>
    <property type="match status" value="1"/>
</dbReference>
<dbReference type="GO" id="GO:0046872">
    <property type="term" value="F:metal ion binding"/>
    <property type="evidence" value="ECO:0007669"/>
    <property type="project" value="UniProtKB-KW"/>
</dbReference>
<evidence type="ECO:0000313" key="12">
    <source>
        <dbReference type="EMBL" id="OHA70933.1"/>
    </source>
</evidence>
<dbReference type="GO" id="GO:0009117">
    <property type="term" value="P:nucleotide metabolic process"/>
    <property type="evidence" value="ECO:0007669"/>
    <property type="project" value="UniProtKB-KW"/>
</dbReference>
<evidence type="ECO:0000256" key="3">
    <source>
        <dbReference type="ARBA" id="ARBA00022741"/>
    </source>
</evidence>
<dbReference type="PANTHER" id="PTHR34699:SF2">
    <property type="entry name" value="NON-CANONICAL PURINE NTP PHOSPHATASE_PRRC1 DOMAIN-CONTAINING PROTEIN"/>
    <property type="match status" value="1"/>
</dbReference>
<dbReference type="NCBIfam" id="TIGR00258">
    <property type="entry name" value="inosine/xanthosine triphosphatase"/>
    <property type="match status" value="1"/>
</dbReference>
<name>A0A1G2RDL4_9BACT</name>
<feature type="binding site" evidence="10">
    <location>
        <position position="37"/>
    </location>
    <ligand>
        <name>Mg(2+)</name>
        <dbReference type="ChEBI" id="CHEBI:18420"/>
    </ligand>
</feature>
<dbReference type="SUPFAM" id="SSF52972">
    <property type="entry name" value="ITPase-like"/>
    <property type="match status" value="1"/>
</dbReference>
<dbReference type="GO" id="GO:0000166">
    <property type="term" value="F:nucleotide binding"/>
    <property type="evidence" value="ECO:0007669"/>
    <property type="project" value="UniProtKB-KW"/>
</dbReference>
<evidence type="ECO:0000256" key="6">
    <source>
        <dbReference type="ARBA" id="ARBA00023080"/>
    </source>
</evidence>
<comment type="caution">
    <text evidence="12">The sequence shown here is derived from an EMBL/GenBank/DDBJ whole genome shotgun (WGS) entry which is preliminary data.</text>
</comment>
<keyword evidence="6 10" id="KW-0546">Nucleotide metabolism</keyword>
<keyword evidence="7 10" id="KW-0464">Manganese</keyword>
<evidence type="ECO:0000313" key="13">
    <source>
        <dbReference type="Proteomes" id="UP000177078"/>
    </source>
</evidence>
<dbReference type="PANTHER" id="PTHR34699">
    <property type="match status" value="1"/>
</dbReference>
<accession>A0A1G2RDL4</accession>
<comment type="cofactor">
    <cofactor evidence="1">
        <name>Mn(2+)</name>
        <dbReference type="ChEBI" id="CHEBI:29035"/>
    </cofactor>
</comment>
<evidence type="ECO:0000256" key="8">
    <source>
        <dbReference type="ARBA" id="ARBA00048174"/>
    </source>
</evidence>
<dbReference type="InterPro" id="IPR026533">
    <property type="entry name" value="NTPase/PRRC1"/>
</dbReference>
<proteinExistence type="inferred from homology"/>
<keyword evidence="3 10" id="KW-0547">Nucleotide-binding</keyword>
<evidence type="ECO:0000256" key="2">
    <source>
        <dbReference type="ARBA" id="ARBA00022723"/>
    </source>
</evidence>
<evidence type="ECO:0000256" key="10">
    <source>
        <dbReference type="HAMAP-Rule" id="MF_00648"/>
    </source>
</evidence>
<dbReference type="AlphaFoldDB" id="A0A1G2RDL4"/>
<keyword evidence="4 10" id="KW-0378">Hydrolase</keyword>
<comment type="similarity">
    <text evidence="10">Belongs to the YjjX NTPase family.</text>
</comment>
<dbReference type="HAMAP" id="MF_00648">
    <property type="entry name" value="Non_canon_purine_NTPase_YjjX"/>
    <property type="match status" value="1"/>
</dbReference>
<gene>
    <name evidence="12" type="ORF">A3F15_02150</name>
</gene>
<comment type="function">
    <text evidence="10">Phosphatase that hydrolyzes non-canonical purine nucleotides such as XTP and ITP to their respective diphosphate derivatives. Probably excludes non-canonical purines from DNA/RNA precursor pool, thus preventing their incorporation into DNA/RNA and avoiding chromosomal lesions.</text>
</comment>